<dbReference type="Proteomes" id="UP001186974">
    <property type="component" value="Unassembled WGS sequence"/>
</dbReference>
<dbReference type="EMBL" id="JAWDJW010000001">
    <property type="protein sequence ID" value="KAK3082331.1"/>
    <property type="molecule type" value="Genomic_DNA"/>
</dbReference>
<reference evidence="1" key="1">
    <citation type="submission" date="2024-09" db="EMBL/GenBank/DDBJ databases">
        <title>Black Yeasts Isolated from many extreme environments.</title>
        <authorList>
            <person name="Coleine C."/>
            <person name="Stajich J.E."/>
            <person name="Selbmann L."/>
        </authorList>
    </citation>
    <scope>NUCLEOTIDE SEQUENCE</scope>
    <source>
        <strain evidence="1">CCFEE 5737</strain>
    </source>
</reference>
<protein>
    <submittedName>
        <fullName evidence="1">Uncharacterized protein</fullName>
    </submittedName>
</protein>
<organism evidence="1 2">
    <name type="scientific">Coniosporium uncinatum</name>
    <dbReference type="NCBI Taxonomy" id="93489"/>
    <lineage>
        <taxon>Eukaryota</taxon>
        <taxon>Fungi</taxon>
        <taxon>Dikarya</taxon>
        <taxon>Ascomycota</taxon>
        <taxon>Pezizomycotina</taxon>
        <taxon>Dothideomycetes</taxon>
        <taxon>Dothideomycetes incertae sedis</taxon>
        <taxon>Coniosporium</taxon>
    </lineage>
</organism>
<comment type="caution">
    <text evidence="1">The sequence shown here is derived from an EMBL/GenBank/DDBJ whole genome shotgun (WGS) entry which is preliminary data.</text>
</comment>
<name>A0ACC3E004_9PEZI</name>
<sequence length="170" mass="19458">MAEPAPNTIKSVLCSSPWTWNPDEECTVKFNEDGTGELVCSVEFNIFIASEFDWEMRSKAENVATVLPVTIEVAMTLTKRELTENPPPITHTALSDAAFEQKVYHLRLEKGSFKVEGRTTYGSNPTYEYRLVWDKAPYPPLEQWNAKPAARAGRYWERKDFYQGQIEDAE</sequence>
<proteinExistence type="predicted"/>
<accession>A0ACC3E004</accession>
<gene>
    <name evidence="1" type="ORF">LTS18_004243</name>
</gene>
<keyword evidence="2" id="KW-1185">Reference proteome</keyword>
<evidence type="ECO:0000313" key="2">
    <source>
        <dbReference type="Proteomes" id="UP001186974"/>
    </source>
</evidence>
<evidence type="ECO:0000313" key="1">
    <source>
        <dbReference type="EMBL" id="KAK3082331.1"/>
    </source>
</evidence>